<comment type="caution">
    <text evidence="2">The sequence shown here is derived from an EMBL/GenBank/DDBJ whole genome shotgun (WGS) entry which is preliminary data.</text>
</comment>
<accession>A0A4Z2GWP8</accession>
<sequence>MSGRLPIHPKASGTTDTGSSKVKVLEFGGEERWDYHVGLHICLKGKEPQVWPCREDNGQRRRWRKVGEAAGGGTPPSDLMDPVRPARFSDSVSYESKAQQTSVK</sequence>
<dbReference type="AlphaFoldDB" id="A0A4Z2GWP8"/>
<keyword evidence="3" id="KW-1185">Reference proteome</keyword>
<feature type="region of interest" description="Disordered" evidence="1">
    <location>
        <begin position="50"/>
        <end position="104"/>
    </location>
</feature>
<evidence type="ECO:0000313" key="2">
    <source>
        <dbReference type="EMBL" id="TNN57946.1"/>
    </source>
</evidence>
<name>A0A4Z2GWP8_9TELE</name>
<gene>
    <name evidence="2" type="ORF">EYF80_031862</name>
</gene>
<dbReference type="EMBL" id="SRLO01000393">
    <property type="protein sequence ID" value="TNN57946.1"/>
    <property type="molecule type" value="Genomic_DNA"/>
</dbReference>
<evidence type="ECO:0000256" key="1">
    <source>
        <dbReference type="SAM" id="MobiDB-lite"/>
    </source>
</evidence>
<dbReference type="Proteomes" id="UP000314294">
    <property type="component" value="Unassembled WGS sequence"/>
</dbReference>
<evidence type="ECO:0000313" key="3">
    <source>
        <dbReference type="Proteomes" id="UP000314294"/>
    </source>
</evidence>
<protein>
    <submittedName>
        <fullName evidence="2">Uncharacterized protein</fullName>
    </submittedName>
</protein>
<organism evidence="2 3">
    <name type="scientific">Liparis tanakae</name>
    <name type="common">Tanaka's snailfish</name>
    <dbReference type="NCBI Taxonomy" id="230148"/>
    <lineage>
        <taxon>Eukaryota</taxon>
        <taxon>Metazoa</taxon>
        <taxon>Chordata</taxon>
        <taxon>Craniata</taxon>
        <taxon>Vertebrata</taxon>
        <taxon>Euteleostomi</taxon>
        <taxon>Actinopterygii</taxon>
        <taxon>Neopterygii</taxon>
        <taxon>Teleostei</taxon>
        <taxon>Neoteleostei</taxon>
        <taxon>Acanthomorphata</taxon>
        <taxon>Eupercaria</taxon>
        <taxon>Perciformes</taxon>
        <taxon>Cottioidei</taxon>
        <taxon>Cottales</taxon>
        <taxon>Liparidae</taxon>
        <taxon>Liparis</taxon>
    </lineage>
</organism>
<feature type="region of interest" description="Disordered" evidence="1">
    <location>
        <begin position="1"/>
        <end position="20"/>
    </location>
</feature>
<feature type="compositionally biased region" description="Polar residues" evidence="1">
    <location>
        <begin position="90"/>
        <end position="104"/>
    </location>
</feature>
<reference evidence="2 3" key="1">
    <citation type="submission" date="2019-03" db="EMBL/GenBank/DDBJ databases">
        <title>First draft genome of Liparis tanakae, snailfish: a comprehensive survey of snailfish specific genes.</title>
        <authorList>
            <person name="Kim W."/>
            <person name="Song I."/>
            <person name="Jeong J.-H."/>
            <person name="Kim D."/>
            <person name="Kim S."/>
            <person name="Ryu S."/>
            <person name="Song J.Y."/>
            <person name="Lee S.K."/>
        </authorList>
    </citation>
    <scope>NUCLEOTIDE SEQUENCE [LARGE SCALE GENOMIC DNA]</scope>
    <source>
        <tissue evidence="2">Muscle</tissue>
    </source>
</reference>
<proteinExistence type="predicted"/>